<dbReference type="EMBL" id="JAEPRE010000094">
    <property type="protein sequence ID" value="KAG2232971.1"/>
    <property type="molecule type" value="Genomic_DNA"/>
</dbReference>
<name>A0A8H7VSF7_9FUNG</name>
<accession>A0A8H7VSF7</accession>
<keyword evidence="3" id="KW-1185">Reference proteome</keyword>
<dbReference type="Proteomes" id="UP000613177">
    <property type="component" value="Unassembled WGS sequence"/>
</dbReference>
<proteinExistence type="predicted"/>
<comment type="caution">
    <text evidence="2">The sequence shown here is derived from an EMBL/GenBank/DDBJ whole genome shotgun (WGS) entry which is preliminary data.</text>
</comment>
<evidence type="ECO:0000313" key="3">
    <source>
        <dbReference type="Proteomes" id="UP000613177"/>
    </source>
</evidence>
<protein>
    <submittedName>
        <fullName evidence="2">Uncharacterized protein</fullName>
    </submittedName>
</protein>
<sequence length="185" mass="20844">MEVIATYYRAFATEETSTFFDSSTEIPTFSSDYTTYMGNETAALPCNKNGHCLTGSPVKIIGTIVMFLVNYFFPIVNRTVCDVSVNNLSASKRVLDFALKIFYVVDKDAPEKVTATIKCVEIPTDKRDYWYTLILIDAKKWNTRPMPVLTPSPALRINRDLMFHDEPDRDGPAGPNERPDDPLIG</sequence>
<gene>
    <name evidence="2" type="ORF">INT48_008064</name>
</gene>
<evidence type="ECO:0000256" key="1">
    <source>
        <dbReference type="SAM" id="MobiDB-lite"/>
    </source>
</evidence>
<evidence type="ECO:0000313" key="2">
    <source>
        <dbReference type="EMBL" id="KAG2232971.1"/>
    </source>
</evidence>
<feature type="region of interest" description="Disordered" evidence="1">
    <location>
        <begin position="164"/>
        <end position="185"/>
    </location>
</feature>
<dbReference type="AlphaFoldDB" id="A0A8H7VSF7"/>
<organism evidence="2 3">
    <name type="scientific">Thamnidium elegans</name>
    <dbReference type="NCBI Taxonomy" id="101142"/>
    <lineage>
        <taxon>Eukaryota</taxon>
        <taxon>Fungi</taxon>
        <taxon>Fungi incertae sedis</taxon>
        <taxon>Mucoromycota</taxon>
        <taxon>Mucoromycotina</taxon>
        <taxon>Mucoromycetes</taxon>
        <taxon>Mucorales</taxon>
        <taxon>Mucorineae</taxon>
        <taxon>Mucoraceae</taxon>
        <taxon>Thamnidium</taxon>
    </lineage>
</organism>
<reference evidence="2" key="1">
    <citation type="submission" date="2021-01" db="EMBL/GenBank/DDBJ databases">
        <title>Metabolic potential, ecology and presence of endohyphal bacteria is reflected in genomic diversity of Mucoromycotina.</title>
        <authorList>
            <person name="Muszewska A."/>
            <person name="Okrasinska A."/>
            <person name="Steczkiewicz K."/>
            <person name="Drgas O."/>
            <person name="Orlowska M."/>
            <person name="Perlinska-Lenart U."/>
            <person name="Aleksandrzak-Piekarczyk T."/>
            <person name="Szatraj K."/>
            <person name="Zielenkiewicz U."/>
            <person name="Pilsyk S."/>
            <person name="Malc E."/>
            <person name="Mieczkowski P."/>
            <person name="Kruszewska J.S."/>
            <person name="Biernat P."/>
            <person name="Pawlowska J."/>
        </authorList>
    </citation>
    <scope>NUCLEOTIDE SEQUENCE</scope>
    <source>
        <strain evidence="2">WA0000018081</strain>
    </source>
</reference>